<dbReference type="GeneID" id="33564057"/>
<sequence length="1012" mass="115416">MAGHAGGGLTASMAVPKAKEDPVRQQLIQALFSDSSSSTSETMLTYLKIYEEEKATKETKIMSSGKKGGSAERTKMLSKPRYLCMTVKANGKVRLHKVKKTSATSYHIGRTWHLDEIKSIENVDAKRWTVVINRPYVWVTDTSELKNDFLMMLLKVLRSNLKRLPTLINIDEPALATQFNVAREVAATTNTRNHRMAPIPDSGNAANSAGSFVQDFEQRLSIQTERMKRSVAPSVSSLGSTLAPGGSNSPRSERNGAKFMDEADALDEIALMNLEELLYDMDLASNEDGVALETRLMNELNSLEMANVYSIIESDTRIKDVMAELDKGIEELDDMDNWLSLYRQELDSMGDDIRQIESQNRGLQVQTSNQASLLRELENLLVSISIPDRVLETLKKETLETDRGIRKIEDAAAVIQDVLLAKYDEDVAGMSAVRGRMELYSYHCENFAGRLADHLRNKIQTLTDQYLNDKQRSLTKGYVVIFGYEPIEKYLISYRGLILWLREMDPKRRFADLQMIYVNNLNRLFRKEIKEFFNVLSTHHLAKLEKPDDSEFVFGSTYHGSIISRGGTALRESLSSPSDLTGRIPWRKRSTREIKGQPVADRDGTLLSESSRRIDVAAEEKLAIDEAFSQALSIVTAMAAREQNYMSDLFTLTKMMSMRMFIDDPPPFSLQDLDEKRKPSLDVKSSKRLAQLMGILFDGLSVELNNFAENGVKNESVQCVGMMIAVERVQKDFVESDQAFLITMLSQLHTKLVGMFEKYVEEQLKFIEEARHKTKRKGVLPFMRIFPRFAERMEALLDGNDDIEARKLITTAYDKLVRVMFESTEALAKETVDFDDKEQGSHVINIENMHHFYSELRQRKIPNLENYMKYAKSSYESHLETYVRGVVRRTLLKLLDFFDGVEGLVKAKASEDVAFHLTYNKQALKKVVSQYSGSVVKKDLAHLYKKVEKHFTSEEEEGLLQVAWRGIQEEIIRQHERFSRLIRECYPDAGVQMEFSMQELLGYFSDISKSHH</sequence>
<dbReference type="Pfam" id="PF09763">
    <property type="entry name" value="Sec3_CC"/>
    <property type="match status" value="1"/>
</dbReference>
<dbReference type="Pfam" id="PF15277">
    <property type="entry name" value="Sec3-PIP2_bind"/>
    <property type="match status" value="1"/>
</dbReference>
<organism evidence="7 8">
    <name type="scientific">Lobosporangium transversale</name>
    <dbReference type="NCBI Taxonomy" id="64571"/>
    <lineage>
        <taxon>Eukaryota</taxon>
        <taxon>Fungi</taxon>
        <taxon>Fungi incertae sedis</taxon>
        <taxon>Mucoromycota</taxon>
        <taxon>Mortierellomycotina</taxon>
        <taxon>Mortierellomycetes</taxon>
        <taxon>Mortierellales</taxon>
        <taxon>Mortierellaceae</taxon>
        <taxon>Lobosporangium</taxon>
    </lineage>
</organism>
<keyword evidence="8" id="KW-1185">Reference proteome</keyword>
<dbReference type="Proteomes" id="UP000193648">
    <property type="component" value="Unassembled WGS sequence"/>
</dbReference>
<dbReference type="OrthoDB" id="27109at2759"/>
<dbReference type="Pfam" id="PF20654">
    <property type="entry name" value="Sec3_C-term"/>
    <property type="match status" value="1"/>
</dbReference>
<keyword evidence="3" id="KW-0268">Exocytosis</keyword>
<dbReference type="AlphaFoldDB" id="A0A1Y2GBE9"/>
<evidence type="ECO:0000313" key="8">
    <source>
        <dbReference type="Proteomes" id="UP000193648"/>
    </source>
</evidence>
<proteinExistence type="inferred from homology"/>
<comment type="caution">
    <text evidence="7">The sequence shown here is derived from an EMBL/GenBank/DDBJ whole genome shotgun (WGS) entry which is preliminary data.</text>
</comment>
<dbReference type="Gene3D" id="2.30.29.90">
    <property type="match status" value="1"/>
</dbReference>
<dbReference type="InterPro" id="IPR028258">
    <property type="entry name" value="Sec3-PIP2_bind"/>
</dbReference>
<keyword evidence="2" id="KW-0813">Transport</keyword>
<dbReference type="InterPro" id="IPR048628">
    <property type="entry name" value="Sec3_C"/>
</dbReference>
<dbReference type="GO" id="GO:0005546">
    <property type="term" value="F:phosphatidylinositol-4,5-bisphosphate binding"/>
    <property type="evidence" value="ECO:0007669"/>
    <property type="project" value="TreeGrafter"/>
</dbReference>
<dbReference type="SMART" id="SM01313">
    <property type="entry name" value="Sec3-PIP2_bind"/>
    <property type="match status" value="1"/>
</dbReference>
<protein>
    <submittedName>
        <fullName evidence="7">Exocyst complex component Sec3-domain-containing protein</fullName>
    </submittedName>
</protein>
<evidence type="ECO:0000256" key="1">
    <source>
        <dbReference type="ARBA" id="ARBA00006518"/>
    </source>
</evidence>
<dbReference type="GO" id="GO:0006893">
    <property type="term" value="P:Golgi to plasma membrane transport"/>
    <property type="evidence" value="ECO:0007669"/>
    <property type="project" value="TreeGrafter"/>
</dbReference>
<evidence type="ECO:0000313" key="7">
    <source>
        <dbReference type="EMBL" id="ORZ06303.1"/>
    </source>
</evidence>
<dbReference type="PANTHER" id="PTHR16092">
    <property type="entry name" value="SEC3/SYNTAXIN-RELATED"/>
    <property type="match status" value="1"/>
</dbReference>
<feature type="compositionally biased region" description="Polar residues" evidence="5">
    <location>
        <begin position="233"/>
        <end position="250"/>
    </location>
</feature>
<keyword evidence="4" id="KW-0175">Coiled coil</keyword>
<dbReference type="STRING" id="64571.A0A1Y2GBE9"/>
<gene>
    <name evidence="7" type="ORF">BCR41DRAFT_340799</name>
</gene>
<evidence type="ECO:0000256" key="3">
    <source>
        <dbReference type="ARBA" id="ARBA00022483"/>
    </source>
</evidence>
<dbReference type="GO" id="GO:0005886">
    <property type="term" value="C:plasma membrane"/>
    <property type="evidence" value="ECO:0007669"/>
    <property type="project" value="TreeGrafter"/>
</dbReference>
<feature type="region of interest" description="Disordered" evidence="5">
    <location>
        <begin position="231"/>
        <end position="255"/>
    </location>
</feature>
<name>A0A1Y2GBE9_9FUNG</name>
<feature type="domain" description="Exocyst complex component Sec3 PIP2-binding N-terminal" evidence="6">
    <location>
        <begin position="76"/>
        <end position="160"/>
    </location>
</feature>
<dbReference type="GO" id="GO:0000145">
    <property type="term" value="C:exocyst"/>
    <property type="evidence" value="ECO:0007669"/>
    <property type="project" value="InterPro"/>
</dbReference>
<evidence type="ECO:0000256" key="2">
    <source>
        <dbReference type="ARBA" id="ARBA00022448"/>
    </source>
</evidence>
<evidence type="ECO:0000259" key="6">
    <source>
        <dbReference type="SMART" id="SM01313"/>
    </source>
</evidence>
<dbReference type="PANTHER" id="PTHR16092:SF14">
    <property type="entry name" value="EXOCYST COMPLEX COMPONENT 1 ISOFORM X1"/>
    <property type="match status" value="1"/>
</dbReference>
<comment type="similarity">
    <text evidence="1">Belongs to the SEC3 family.</text>
</comment>
<dbReference type="InParanoid" id="A0A1Y2GBE9"/>
<dbReference type="InterPro" id="IPR019160">
    <property type="entry name" value="Sec3_CC"/>
</dbReference>
<dbReference type="EMBL" id="MCFF01000046">
    <property type="protein sequence ID" value="ORZ06303.1"/>
    <property type="molecule type" value="Genomic_DNA"/>
</dbReference>
<accession>A0A1Y2GBE9</accession>
<evidence type="ECO:0000256" key="5">
    <source>
        <dbReference type="SAM" id="MobiDB-lite"/>
    </source>
</evidence>
<dbReference type="RefSeq" id="XP_021877466.1">
    <property type="nucleotide sequence ID" value="XM_022022213.1"/>
</dbReference>
<dbReference type="GO" id="GO:0006887">
    <property type="term" value="P:exocytosis"/>
    <property type="evidence" value="ECO:0007669"/>
    <property type="project" value="UniProtKB-KW"/>
</dbReference>
<reference evidence="7 8" key="1">
    <citation type="submission" date="2016-07" db="EMBL/GenBank/DDBJ databases">
        <title>Pervasive Adenine N6-methylation of Active Genes in Fungi.</title>
        <authorList>
            <consortium name="DOE Joint Genome Institute"/>
            <person name="Mondo S.J."/>
            <person name="Dannebaum R.O."/>
            <person name="Kuo R.C."/>
            <person name="Labutti K."/>
            <person name="Haridas S."/>
            <person name="Kuo A."/>
            <person name="Salamov A."/>
            <person name="Ahrendt S.R."/>
            <person name="Lipzen A."/>
            <person name="Sullivan W."/>
            <person name="Andreopoulos W.B."/>
            <person name="Clum A."/>
            <person name="Lindquist E."/>
            <person name="Daum C."/>
            <person name="Ramamoorthy G.K."/>
            <person name="Gryganskyi A."/>
            <person name="Culley D."/>
            <person name="Magnuson J.K."/>
            <person name="James T.Y."/>
            <person name="O'Malley M.A."/>
            <person name="Stajich J.E."/>
            <person name="Spatafora J.W."/>
            <person name="Visel A."/>
            <person name="Grigoriev I.V."/>
        </authorList>
    </citation>
    <scope>NUCLEOTIDE SEQUENCE [LARGE SCALE GENOMIC DNA]</scope>
    <source>
        <strain evidence="7 8">NRRL 3116</strain>
    </source>
</reference>
<evidence type="ECO:0000256" key="4">
    <source>
        <dbReference type="ARBA" id="ARBA00023054"/>
    </source>
</evidence>